<gene>
    <name evidence="8" type="ORF">BJX68DRAFT_232663</name>
</gene>
<evidence type="ECO:0000256" key="2">
    <source>
        <dbReference type="ARBA" id="ARBA00023015"/>
    </source>
</evidence>
<keyword evidence="5" id="KW-0539">Nucleus</keyword>
<dbReference type="InterPro" id="IPR036864">
    <property type="entry name" value="Zn2-C6_fun-type_DNA-bd_sf"/>
</dbReference>
<protein>
    <recommendedName>
        <fullName evidence="7">Zn(2)-C6 fungal-type domain-containing protein</fullName>
    </recommendedName>
</protein>
<dbReference type="GeneID" id="98154685"/>
<keyword evidence="3" id="KW-0238">DNA-binding</keyword>
<dbReference type="Gene3D" id="4.10.240.10">
    <property type="entry name" value="Zn(2)-C6 fungal-type DNA-binding domain"/>
    <property type="match status" value="1"/>
</dbReference>
<evidence type="ECO:0000256" key="5">
    <source>
        <dbReference type="ARBA" id="ARBA00023242"/>
    </source>
</evidence>
<dbReference type="PROSITE" id="PS00463">
    <property type="entry name" value="ZN2_CY6_FUNGAL_1"/>
    <property type="match status" value="1"/>
</dbReference>
<organism evidence="8 9">
    <name type="scientific">Aspergillus pseudodeflectus</name>
    <dbReference type="NCBI Taxonomy" id="176178"/>
    <lineage>
        <taxon>Eukaryota</taxon>
        <taxon>Fungi</taxon>
        <taxon>Dikarya</taxon>
        <taxon>Ascomycota</taxon>
        <taxon>Pezizomycotina</taxon>
        <taxon>Eurotiomycetes</taxon>
        <taxon>Eurotiomycetidae</taxon>
        <taxon>Eurotiales</taxon>
        <taxon>Aspergillaceae</taxon>
        <taxon>Aspergillus</taxon>
        <taxon>Aspergillus subgen. Nidulantes</taxon>
    </lineage>
</organism>
<dbReference type="Pfam" id="PF00172">
    <property type="entry name" value="Zn_clus"/>
    <property type="match status" value="1"/>
</dbReference>
<feature type="domain" description="Zn(2)-C6 fungal-type" evidence="7">
    <location>
        <begin position="31"/>
        <end position="63"/>
    </location>
</feature>
<comment type="caution">
    <text evidence="8">The sequence shown here is derived from an EMBL/GenBank/DDBJ whole genome shotgun (WGS) entry which is preliminary data.</text>
</comment>
<dbReference type="CDD" id="cd12148">
    <property type="entry name" value="fungal_TF_MHR"/>
    <property type="match status" value="1"/>
</dbReference>
<evidence type="ECO:0000256" key="1">
    <source>
        <dbReference type="ARBA" id="ARBA00022723"/>
    </source>
</evidence>
<dbReference type="SMART" id="SM00066">
    <property type="entry name" value="GAL4"/>
    <property type="match status" value="1"/>
</dbReference>
<reference evidence="8 9" key="1">
    <citation type="submission" date="2024-07" db="EMBL/GenBank/DDBJ databases">
        <title>Section-level genome sequencing and comparative genomics of Aspergillus sections Usti and Cavernicolus.</title>
        <authorList>
            <consortium name="Lawrence Berkeley National Laboratory"/>
            <person name="Nybo J.L."/>
            <person name="Vesth T.C."/>
            <person name="Theobald S."/>
            <person name="Frisvad J.C."/>
            <person name="Larsen T.O."/>
            <person name="Kjaerboelling I."/>
            <person name="Rothschild-Mancinelli K."/>
            <person name="Lyhne E.K."/>
            <person name="Kogle M.E."/>
            <person name="Barry K."/>
            <person name="Clum A."/>
            <person name="Na H."/>
            <person name="Ledsgaard L."/>
            <person name="Lin J."/>
            <person name="Lipzen A."/>
            <person name="Kuo A."/>
            <person name="Riley R."/>
            <person name="Mondo S."/>
            <person name="LaButti K."/>
            <person name="Haridas S."/>
            <person name="Pangalinan J."/>
            <person name="Salamov A.A."/>
            <person name="Simmons B.A."/>
            <person name="Magnuson J.K."/>
            <person name="Chen J."/>
            <person name="Drula E."/>
            <person name="Henrissat B."/>
            <person name="Wiebenga A."/>
            <person name="Lubbers R.J."/>
            <person name="Gomes A.C."/>
            <person name="Macurrencykelacurrency M.R."/>
            <person name="Stajich J."/>
            <person name="Grigoriev I.V."/>
            <person name="Mortensen U.H."/>
            <person name="De vries R.P."/>
            <person name="Baker S.E."/>
            <person name="Andersen M.R."/>
        </authorList>
    </citation>
    <scope>NUCLEOTIDE SEQUENCE [LARGE SCALE GENOMIC DNA]</scope>
    <source>
        <strain evidence="8 9">CBS 756.74</strain>
    </source>
</reference>
<evidence type="ECO:0000256" key="6">
    <source>
        <dbReference type="SAM" id="MobiDB-lite"/>
    </source>
</evidence>
<keyword evidence="4" id="KW-0804">Transcription</keyword>
<dbReference type="CDD" id="cd00067">
    <property type="entry name" value="GAL4"/>
    <property type="match status" value="1"/>
</dbReference>
<dbReference type="SUPFAM" id="SSF57701">
    <property type="entry name" value="Zn2/Cys6 DNA-binding domain"/>
    <property type="match status" value="1"/>
</dbReference>
<dbReference type="InterPro" id="IPR001138">
    <property type="entry name" value="Zn2Cys6_DnaBD"/>
</dbReference>
<sequence>MNPRASMSSETVRVGPPTTRGYRQVKRATRACQHCHSRKVRCDGEKTGMPCTNCRFDGKLCQIFLGGRTSRKQLTLSRLQPEALRATQSRIETPGSHASLSRSLSPCVTWAADGASLPLSYFKFLERPALDELKPVERSVLETQGCLHFPKKTELGVFFHHYFLYVHPLLPVLDEASFWTAYQRPLQGTPKLPVLLVRAMLFSASCFVPTEVLHQCRYESPIAARDDLYRKAKLVYEAGIEECPLTVARASLLLTYCNSDLDVLANSGWLRIAISQARREQARQDRYSDTITLRARADLNLVWWCCLIRDRLISLGMRRPLQLTLAEFNRRQSGMAINDLKDEIFNSKVYHFEIKSALFHLLASLCQFAIAVTELITLIYPSCEDASRVQDTCAELERLEAARSSLILWELDWITCLETKNSDFDPSISLFSGLIAIYYHSSRVALCNRLCYLLGSSDVLDPSRLSQLEFCRSDLVTAVRSIADRVRQLTILQLVDKLPISAVAYTTTTEILLTIDPQDTQQRPPALFERLNESLRLRYPIARVSNLIARALWLSEVFKHAAGHHNNSSQSRSSTPSSSGPSCYPCLFGLPLQQYNTLLHYVDQSMSIPRGSVQETDLLYATAASWKSWLPQDTTDTDVSAVQEEEPDPVWMEAMGNYFFGPGEHLFLSPSAMLASDTRSGCTSPLDNGAANIGESSSLSPKVYISLSW</sequence>
<dbReference type="Proteomes" id="UP001610444">
    <property type="component" value="Unassembled WGS sequence"/>
</dbReference>
<feature type="compositionally biased region" description="Polar residues" evidence="6">
    <location>
        <begin position="1"/>
        <end position="11"/>
    </location>
</feature>
<feature type="region of interest" description="Disordered" evidence="6">
    <location>
        <begin position="1"/>
        <end position="20"/>
    </location>
</feature>
<evidence type="ECO:0000313" key="9">
    <source>
        <dbReference type="Proteomes" id="UP001610444"/>
    </source>
</evidence>
<dbReference type="InterPro" id="IPR052761">
    <property type="entry name" value="Fungal_Detox/Toxin_TFs"/>
</dbReference>
<evidence type="ECO:0000313" key="8">
    <source>
        <dbReference type="EMBL" id="KAL2854012.1"/>
    </source>
</evidence>
<dbReference type="PANTHER" id="PTHR47425:SF2">
    <property type="entry name" value="FARB-RELATED"/>
    <property type="match status" value="1"/>
</dbReference>
<name>A0ABR4KPQ0_9EURO</name>
<keyword evidence="1" id="KW-0479">Metal-binding</keyword>
<dbReference type="InterPro" id="IPR007219">
    <property type="entry name" value="XnlR_reg_dom"/>
</dbReference>
<evidence type="ECO:0000256" key="3">
    <source>
        <dbReference type="ARBA" id="ARBA00023125"/>
    </source>
</evidence>
<dbReference type="PANTHER" id="PTHR47425">
    <property type="entry name" value="FARB-RELATED"/>
    <property type="match status" value="1"/>
</dbReference>
<dbReference type="RefSeq" id="XP_070901177.1">
    <property type="nucleotide sequence ID" value="XM_071039521.1"/>
</dbReference>
<proteinExistence type="predicted"/>
<dbReference type="Pfam" id="PF04082">
    <property type="entry name" value="Fungal_trans"/>
    <property type="match status" value="1"/>
</dbReference>
<dbReference type="PROSITE" id="PS50048">
    <property type="entry name" value="ZN2_CY6_FUNGAL_2"/>
    <property type="match status" value="1"/>
</dbReference>
<evidence type="ECO:0000256" key="4">
    <source>
        <dbReference type="ARBA" id="ARBA00023163"/>
    </source>
</evidence>
<dbReference type="EMBL" id="JBFXLR010000012">
    <property type="protein sequence ID" value="KAL2854012.1"/>
    <property type="molecule type" value="Genomic_DNA"/>
</dbReference>
<evidence type="ECO:0000259" key="7">
    <source>
        <dbReference type="PROSITE" id="PS50048"/>
    </source>
</evidence>
<keyword evidence="2" id="KW-0805">Transcription regulation</keyword>
<accession>A0ABR4KPQ0</accession>
<keyword evidence="9" id="KW-1185">Reference proteome</keyword>